<dbReference type="GO" id="GO:0006412">
    <property type="term" value="P:translation"/>
    <property type="evidence" value="ECO:0007669"/>
    <property type="project" value="TreeGrafter"/>
</dbReference>
<comment type="function">
    <text evidence="3">Required for maturation of 30S ribosomal subunits.</text>
</comment>
<evidence type="ECO:0000313" key="6">
    <source>
        <dbReference type="EMBL" id="ALU39760.1"/>
    </source>
</evidence>
<evidence type="ECO:0000256" key="3">
    <source>
        <dbReference type="HAMAP-Rule" id="MF_01077"/>
    </source>
</evidence>
<comment type="subcellular location">
    <subcellularLocation>
        <location evidence="3">Cytoplasm</location>
    </subcellularLocation>
</comment>
<dbReference type="RefSeq" id="WP_058858469.1">
    <property type="nucleotide sequence ID" value="NZ_BJZR01000049.1"/>
</dbReference>
<dbReference type="AlphaFoldDB" id="A0A0U3HWR2"/>
<name>A0A0U3HWR2_9MICC</name>
<dbReference type="Proteomes" id="UP000321155">
    <property type="component" value="Unassembled WGS sequence"/>
</dbReference>
<reference evidence="6 8" key="1">
    <citation type="submission" date="2015-11" db="EMBL/GenBank/DDBJ databases">
        <title>Complete Genome Sequence of Kocuria flava strain HO-9041.</title>
        <authorList>
            <person name="Zhou M."/>
            <person name="Dai J."/>
        </authorList>
    </citation>
    <scope>NUCLEOTIDE SEQUENCE [LARGE SCALE GENOMIC DNA]</scope>
    <source>
        <strain evidence="6 8">HO-9041</strain>
    </source>
</reference>
<dbReference type="PANTHER" id="PTHR33867">
    <property type="entry name" value="RIBOSOME MATURATION FACTOR RIMP"/>
    <property type="match status" value="1"/>
</dbReference>
<dbReference type="STRING" id="446860.AS188_08350"/>
<evidence type="ECO:0000313" key="8">
    <source>
        <dbReference type="Proteomes" id="UP000057181"/>
    </source>
</evidence>
<dbReference type="PANTHER" id="PTHR33867:SF1">
    <property type="entry name" value="RIBOSOME MATURATION FACTOR RIMP"/>
    <property type="match status" value="1"/>
</dbReference>
<dbReference type="GO" id="GO:0000028">
    <property type="term" value="P:ribosomal small subunit assembly"/>
    <property type="evidence" value="ECO:0007669"/>
    <property type="project" value="TreeGrafter"/>
</dbReference>
<feature type="domain" description="Ribosome maturation factor RimP C-terminal" evidence="5">
    <location>
        <begin position="98"/>
        <end position="170"/>
    </location>
</feature>
<dbReference type="Proteomes" id="UP000057181">
    <property type="component" value="Chromosome"/>
</dbReference>
<sequence length="172" mass="18819">MSEHSTTGPESRDRLSALLGPVVEASGLVLEDVALKTSGTGLVLQVLVDLPEGLEGGVDLDRIAEVSRALSEELDREDPVPGSAYELEVSSPGATRELSLPRHWRRAVGRLVRVNPVEGERFTARLLEAGEDAVVLQRSHQAKKGMPPRLLEPERWALADVRRARVEVEFTD</sequence>
<reference evidence="7 9" key="2">
    <citation type="submission" date="2019-07" db="EMBL/GenBank/DDBJ databases">
        <title>Whole genome shotgun sequence of Kocuria flava NBRC 107626.</title>
        <authorList>
            <person name="Hosoyama A."/>
            <person name="Uohara A."/>
            <person name="Ohji S."/>
            <person name="Ichikawa N."/>
        </authorList>
    </citation>
    <scope>NUCLEOTIDE SEQUENCE [LARGE SCALE GENOMIC DNA]</scope>
    <source>
        <strain evidence="7 9">NBRC 107626</strain>
    </source>
</reference>
<proteinExistence type="inferred from homology"/>
<organism evidence="6 8">
    <name type="scientific">Kocuria flava</name>
    <dbReference type="NCBI Taxonomy" id="446860"/>
    <lineage>
        <taxon>Bacteria</taxon>
        <taxon>Bacillati</taxon>
        <taxon>Actinomycetota</taxon>
        <taxon>Actinomycetes</taxon>
        <taxon>Micrococcales</taxon>
        <taxon>Micrococcaceae</taxon>
        <taxon>Kocuria</taxon>
    </lineage>
</organism>
<dbReference type="CDD" id="cd01734">
    <property type="entry name" value="YlxS_C"/>
    <property type="match status" value="1"/>
</dbReference>
<dbReference type="InterPro" id="IPR028989">
    <property type="entry name" value="RimP_N"/>
</dbReference>
<dbReference type="InterPro" id="IPR035956">
    <property type="entry name" value="RimP_N_sf"/>
</dbReference>
<evidence type="ECO:0000259" key="4">
    <source>
        <dbReference type="Pfam" id="PF02576"/>
    </source>
</evidence>
<evidence type="ECO:0000313" key="7">
    <source>
        <dbReference type="EMBL" id="GEO92560.1"/>
    </source>
</evidence>
<dbReference type="Pfam" id="PF02576">
    <property type="entry name" value="RimP_N"/>
    <property type="match status" value="1"/>
</dbReference>
<dbReference type="HAMAP" id="MF_01077">
    <property type="entry name" value="RimP"/>
    <property type="match status" value="1"/>
</dbReference>
<dbReference type="EMBL" id="BJZR01000049">
    <property type="protein sequence ID" value="GEO92560.1"/>
    <property type="molecule type" value="Genomic_DNA"/>
</dbReference>
<dbReference type="InterPro" id="IPR028998">
    <property type="entry name" value="RimP_C"/>
</dbReference>
<dbReference type="GO" id="GO:0005829">
    <property type="term" value="C:cytosol"/>
    <property type="evidence" value="ECO:0007669"/>
    <property type="project" value="TreeGrafter"/>
</dbReference>
<evidence type="ECO:0000259" key="5">
    <source>
        <dbReference type="Pfam" id="PF17384"/>
    </source>
</evidence>
<dbReference type="InterPro" id="IPR003728">
    <property type="entry name" value="Ribosome_maturation_RimP"/>
</dbReference>
<dbReference type="SUPFAM" id="SSF75420">
    <property type="entry name" value="YhbC-like, N-terminal domain"/>
    <property type="match status" value="1"/>
</dbReference>
<dbReference type="OrthoDB" id="9805006at2"/>
<feature type="domain" description="Ribosome maturation factor RimP N-terminal" evidence="4">
    <location>
        <begin position="18"/>
        <end position="94"/>
    </location>
</feature>
<dbReference type="Gene3D" id="3.30.300.70">
    <property type="entry name" value="RimP-like superfamily, N-terminal"/>
    <property type="match status" value="1"/>
</dbReference>
<keyword evidence="9" id="KW-1185">Reference proteome</keyword>
<keyword evidence="1 3" id="KW-0963">Cytoplasm</keyword>
<evidence type="ECO:0000256" key="1">
    <source>
        <dbReference type="ARBA" id="ARBA00022490"/>
    </source>
</evidence>
<comment type="similarity">
    <text evidence="3">Belongs to the RimP family.</text>
</comment>
<dbReference type="EMBL" id="CP013254">
    <property type="protein sequence ID" value="ALU39760.1"/>
    <property type="molecule type" value="Genomic_DNA"/>
</dbReference>
<protein>
    <recommendedName>
        <fullName evidence="3">Ribosome maturation factor RimP</fullName>
    </recommendedName>
</protein>
<evidence type="ECO:0000313" key="9">
    <source>
        <dbReference type="Proteomes" id="UP000321155"/>
    </source>
</evidence>
<gene>
    <name evidence="3" type="primary">rimP</name>
    <name evidence="6" type="ORF">AS188_08350</name>
    <name evidence="7" type="ORF">KFL01_18660</name>
</gene>
<accession>A0A0U3HWR2</accession>
<dbReference type="Pfam" id="PF17384">
    <property type="entry name" value="DUF150_C"/>
    <property type="match status" value="1"/>
</dbReference>
<evidence type="ECO:0000256" key="2">
    <source>
        <dbReference type="ARBA" id="ARBA00022517"/>
    </source>
</evidence>
<dbReference type="KEGG" id="kfv:AS188_08350"/>
<keyword evidence="2 3" id="KW-0690">Ribosome biogenesis</keyword>